<feature type="region of interest" description="Disordered" evidence="8">
    <location>
        <begin position="1"/>
        <end position="22"/>
    </location>
</feature>
<proteinExistence type="inferred from homology"/>
<keyword evidence="4 9" id="KW-0812">Transmembrane</keyword>
<evidence type="ECO:0000256" key="6">
    <source>
        <dbReference type="ARBA" id="ARBA00023136"/>
    </source>
</evidence>
<keyword evidence="11" id="KW-1185">Reference proteome</keyword>
<accession>A0ABN3FMZ6</accession>
<gene>
    <name evidence="10" type="ORF">GCM10009854_06630</name>
</gene>
<evidence type="ECO:0000256" key="3">
    <source>
        <dbReference type="ARBA" id="ARBA00022679"/>
    </source>
</evidence>
<keyword evidence="2" id="KW-1003">Cell membrane</keyword>
<protein>
    <submittedName>
        <fullName evidence="10">Glycosyltransferase 87 family protein</fullName>
    </submittedName>
</protein>
<feature type="transmembrane region" description="Helical" evidence="9">
    <location>
        <begin position="53"/>
        <end position="71"/>
    </location>
</feature>
<feature type="transmembrane region" description="Helical" evidence="9">
    <location>
        <begin position="158"/>
        <end position="179"/>
    </location>
</feature>
<feature type="compositionally biased region" description="Basic and acidic residues" evidence="8">
    <location>
        <begin position="1"/>
        <end position="10"/>
    </location>
</feature>
<feature type="transmembrane region" description="Helical" evidence="9">
    <location>
        <begin position="133"/>
        <end position="152"/>
    </location>
</feature>
<feature type="transmembrane region" description="Helical" evidence="9">
    <location>
        <begin position="376"/>
        <end position="395"/>
    </location>
</feature>
<evidence type="ECO:0000256" key="2">
    <source>
        <dbReference type="ARBA" id="ARBA00022475"/>
    </source>
</evidence>
<keyword evidence="6 9" id="KW-0472">Membrane</keyword>
<dbReference type="Pfam" id="PF09594">
    <property type="entry name" value="GT87"/>
    <property type="match status" value="1"/>
</dbReference>
<feature type="transmembrane region" description="Helical" evidence="9">
    <location>
        <begin position="214"/>
        <end position="235"/>
    </location>
</feature>
<comment type="caution">
    <text evidence="10">The sequence shown here is derived from an EMBL/GenBank/DDBJ whole genome shotgun (WGS) entry which is preliminary data.</text>
</comment>
<organism evidence="10 11">
    <name type="scientific">Saccharopolyspora halophila</name>
    <dbReference type="NCBI Taxonomy" id="405551"/>
    <lineage>
        <taxon>Bacteria</taxon>
        <taxon>Bacillati</taxon>
        <taxon>Actinomycetota</taxon>
        <taxon>Actinomycetes</taxon>
        <taxon>Pseudonocardiales</taxon>
        <taxon>Pseudonocardiaceae</taxon>
        <taxon>Saccharopolyspora</taxon>
    </lineage>
</organism>
<feature type="transmembrane region" description="Helical" evidence="9">
    <location>
        <begin position="415"/>
        <end position="434"/>
    </location>
</feature>
<keyword evidence="5 9" id="KW-1133">Transmembrane helix</keyword>
<name>A0ABN3FMZ6_9PSEU</name>
<feature type="transmembrane region" description="Helical" evidence="9">
    <location>
        <begin position="305"/>
        <end position="324"/>
    </location>
</feature>
<evidence type="ECO:0000256" key="4">
    <source>
        <dbReference type="ARBA" id="ARBA00022692"/>
    </source>
</evidence>
<evidence type="ECO:0000313" key="11">
    <source>
        <dbReference type="Proteomes" id="UP001501218"/>
    </source>
</evidence>
<evidence type="ECO:0000256" key="7">
    <source>
        <dbReference type="ARBA" id="ARBA00024033"/>
    </source>
</evidence>
<sequence length="452" mass="49848">MGDEPGESRPDTIAPTSTRPAPTFPALVIATHGRIYQRDGEFSVARTRDGRHLLIAFIVIEVLAIWFVHWIDTRGYMDTEIYRLGARAWLNGYQLYGDLTPESPDSSTLPFIYPPFAAILFTPLNWMSVDTAVFTVAVCSHLAILTTAYAFAKSSPHLAPRAGLVAVATAGLMPWLTLLEPARETLNYGQINLVLMALVAADCLLPRTRWPRGLLVGLAAAIKLTPLGFLLLFLLRRDHRAMAVSAATFAATVLIGWLAMPRDAAEWWLDEMWSTTESFGTVYAGNLTLRSLLAKQELSGVALDVLWVTGSALLLVLAVLGIRYALRAADVPLALVINAAWVLLASPISWSHHWVWVAPALALVFAMSVRRRWYGMTFAAVLCALTVAIGPQWYLPYTNDREMDWTFSQQIVGNAYTLIGIGFLVSAAVAYVRFRPVTPSPIPKAPRTRERT</sequence>
<comment type="subcellular location">
    <subcellularLocation>
        <location evidence="1">Cell membrane</location>
        <topology evidence="1">Multi-pass membrane protein</topology>
    </subcellularLocation>
</comment>
<dbReference type="Proteomes" id="UP001501218">
    <property type="component" value="Unassembled WGS sequence"/>
</dbReference>
<keyword evidence="3" id="KW-0808">Transferase</keyword>
<evidence type="ECO:0000256" key="8">
    <source>
        <dbReference type="SAM" id="MobiDB-lite"/>
    </source>
</evidence>
<dbReference type="InterPro" id="IPR018584">
    <property type="entry name" value="GT87"/>
</dbReference>
<evidence type="ECO:0000256" key="9">
    <source>
        <dbReference type="SAM" id="Phobius"/>
    </source>
</evidence>
<feature type="transmembrane region" description="Helical" evidence="9">
    <location>
        <begin position="191"/>
        <end position="208"/>
    </location>
</feature>
<feature type="transmembrane region" description="Helical" evidence="9">
    <location>
        <begin position="242"/>
        <end position="260"/>
    </location>
</feature>
<comment type="similarity">
    <text evidence="7">Belongs to the glycosyltransferase 87 family.</text>
</comment>
<reference evidence="10 11" key="1">
    <citation type="journal article" date="2019" name="Int. J. Syst. Evol. Microbiol.">
        <title>The Global Catalogue of Microorganisms (GCM) 10K type strain sequencing project: providing services to taxonomists for standard genome sequencing and annotation.</title>
        <authorList>
            <consortium name="The Broad Institute Genomics Platform"/>
            <consortium name="The Broad Institute Genome Sequencing Center for Infectious Disease"/>
            <person name="Wu L."/>
            <person name="Ma J."/>
        </authorList>
    </citation>
    <scope>NUCLEOTIDE SEQUENCE [LARGE SCALE GENOMIC DNA]</scope>
    <source>
        <strain evidence="10 11">JCM 16221</strain>
    </source>
</reference>
<evidence type="ECO:0000256" key="5">
    <source>
        <dbReference type="ARBA" id="ARBA00022989"/>
    </source>
</evidence>
<dbReference type="EMBL" id="BAAARA010000002">
    <property type="protein sequence ID" value="GAA2333871.1"/>
    <property type="molecule type" value="Genomic_DNA"/>
</dbReference>
<evidence type="ECO:0000256" key="1">
    <source>
        <dbReference type="ARBA" id="ARBA00004651"/>
    </source>
</evidence>
<evidence type="ECO:0000313" key="10">
    <source>
        <dbReference type="EMBL" id="GAA2333871.1"/>
    </source>
</evidence>
<feature type="transmembrane region" description="Helical" evidence="9">
    <location>
        <begin position="108"/>
        <end position="126"/>
    </location>
</feature>